<sequence length="758" mass="84038">MTTLPSSALADDDMLVQPKVLLVDDDEVNLLLTAIALRERGFSITEATSGERAIQLLADWLPDVVVLDALMPGLDGFQTCAELRNLPGFESLPVLMLTGLDDDASITRAYEAGATDFFVKSTQWSLLAGRLRYLLRSSRTRLELERSKAKLARAQDLARMGSFDWRVGQGSPVFSIEGLRVFGMGPGDQVSMRGLLRMIPNENREGFMLVLHDVFRHSSVLATDLPVVLPDGRQQRIIHIEAEPEFNEHGNLSGYTGIVQDVTDRRMAEDKIRHLANFDALTGLPNRRQLIWRAERALEHARRLNHPVALLLIDLDRFKVINDTLGHGAGDELLMEVSRRLRSCVRHSDQVMETSVESMGSRSHRSLEAVGRLGGDEFVALLPEVSDEADAERVADRILDVMREPIFVGGQECFVTASVGIAMFPRDGATVADLMRNSDVAMYSVKAQGRNAALLYRPALAGKGREKLELESALHKAIERNELVLHYQPKVDVRGAKMVGVEALMRWQRGSMLVPPGDFIPLAEETGLIIPLSEWAIREAARQARLWQDSFGFADSIAVNLPNRLFERTDLVEHIHQAVTSYGVPHHAIELEITETGLMKDLQNVIPSLHRLNEIGVEISIDDFGTGYSSLAYLTTLPISELKIDRSFVRDLGMTPQSSAVVTAIIALARSLGLRVIAEGVENMRQMEVLHRLGCVVMQGFLFSKAQPPDVLEQWLEQTVLPRKAPWIVNADESTAAESLRAAIEARSRFGTPQGGNV</sequence>
<evidence type="ECO:0000259" key="5">
    <source>
        <dbReference type="PROSITE" id="PS50887"/>
    </source>
</evidence>
<dbReference type="SMART" id="SM00448">
    <property type="entry name" value="REC"/>
    <property type="match status" value="1"/>
</dbReference>
<dbReference type="InterPro" id="IPR001789">
    <property type="entry name" value="Sig_transdc_resp-reg_receiver"/>
</dbReference>
<dbReference type="SUPFAM" id="SSF141868">
    <property type="entry name" value="EAL domain-like"/>
    <property type="match status" value="1"/>
</dbReference>
<dbReference type="PANTHER" id="PTHR44757:SF2">
    <property type="entry name" value="BIOFILM ARCHITECTURE MAINTENANCE PROTEIN MBAA"/>
    <property type="match status" value="1"/>
</dbReference>
<dbReference type="Gene3D" id="3.40.50.2300">
    <property type="match status" value="1"/>
</dbReference>
<feature type="modified residue" description="4-aspartylphosphate" evidence="1">
    <location>
        <position position="68"/>
    </location>
</feature>
<feature type="domain" description="PAC" evidence="3">
    <location>
        <begin position="221"/>
        <end position="274"/>
    </location>
</feature>
<dbReference type="Gene3D" id="3.30.70.270">
    <property type="match status" value="1"/>
</dbReference>
<dbReference type="Proteomes" id="UP001303946">
    <property type="component" value="Chromosome"/>
</dbReference>
<dbReference type="InterPro" id="IPR011006">
    <property type="entry name" value="CheY-like_superfamily"/>
</dbReference>
<dbReference type="InterPro" id="IPR001633">
    <property type="entry name" value="EAL_dom"/>
</dbReference>
<dbReference type="InterPro" id="IPR052155">
    <property type="entry name" value="Biofilm_reg_signaling"/>
</dbReference>
<evidence type="ECO:0000313" key="6">
    <source>
        <dbReference type="EMBL" id="WOB09903.1"/>
    </source>
</evidence>
<dbReference type="InterPro" id="IPR029787">
    <property type="entry name" value="Nucleotide_cyclase"/>
</dbReference>
<gene>
    <name evidence="6" type="ORF">RXV79_07495</name>
</gene>
<evidence type="ECO:0000259" key="2">
    <source>
        <dbReference type="PROSITE" id="PS50110"/>
    </source>
</evidence>
<dbReference type="InterPro" id="IPR035965">
    <property type="entry name" value="PAS-like_dom_sf"/>
</dbReference>
<dbReference type="SUPFAM" id="SSF55785">
    <property type="entry name" value="PYP-like sensor domain (PAS domain)"/>
    <property type="match status" value="1"/>
</dbReference>
<dbReference type="PROSITE" id="PS50883">
    <property type="entry name" value="EAL"/>
    <property type="match status" value="1"/>
</dbReference>
<dbReference type="SMART" id="SM00267">
    <property type="entry name" value="GGDEF"/>
    <property type="match status" value="1"/>
</dbReference>
<protein>
    <submittedName>
        <fullName evidence="6">EAL domain-containing protein</fullName>
    </submittedName>
</protein>
<dbReference type="CDD" id="cd01948">
    <property type="entry name" value="EAL"/>
    <property type="match status" value="1"/>
</dbReference>
<feature type="domain" description="GGDEF" evidence="5">
    <location>
        <begin position="306"/>
        <end position="458"/>
    </location>
</feature>
<dbReference type="InterPro" id="IPR000160">
    <property type="entry name" value="GGDEF_dom"/>
</dbReference>
<dbReference type="PROSITE" id="PS50113">
    <property type="entry name" value="PAC"/>
    <property type="match status" value="1"/>
</dbReference>
<evidence type="ECO:0000256" key="1">
    <source>
        <dbReference type="PROSITE-ProRule" id="PRU00169"/>
    </source>
</evidence>
<feature type="domain" description="Response regulatory" evidence="2">
    <location>
        <begin position="19"/>
        <end position="135"/>
    </location>
</feature>
<dbReference type="PANTHER" id="PTHR44757">
    <property type="entry name" value="DIGUANYLATE CYCLASE DGCP"/>
    <property type="match status" value="1"/>
</dbReference>
<proteinExistence type="predicted"/>
<dbReference type="Gene3D" id="3.20.20.450">
    <property type="entry name" value="EAL domain"/>
    <property type="match status" value="1"/>
</dbReference>
<dbReference type="RefSeq" id="WP_316702776.1">
    <property type="nucleotide sequence ID" value="NZ_CP136336.1"/>
</dbReference>
<dbReference type="InterPro" id="IPR035919">
    <property type="entry name" value="EAL_sf"/>
</dbReference>
<organism evidence="6 7">
    <name type="scientific">Piscinibacter gummiphilus</name>
    <dbReference type="NCBI Taxonomy" id="946333"/>
    <lineage>
        <taxon>Bacteria</taxon>
        <taxon>Pseudomonadati</taxon>
        <taxon>Pseudomonadota</taxon>
        <taxon>Betaproteobacteria</taxon>
        <taxon>Burkholderiales</taxon>
        <taxon>Sphaerotilaceae</taxon>
        <taxon>Piscinibacter</taxon>
    </lineage>
</organism>
<dbReference type="PROSITE" id="PS50110">
    <property type="entry name" value="RESPONSE_REGULATORY"/>
    <property type="match status" value="1"/>
</dbReference>
<dbReference type="Pfam" id="PF00563">
    <property type="entry name" value="EAL"/>
    <property type="match status" value="1"/>
</dbReference>
<dbReference type="Pfam" id="PF00072">
    <property type="entry name" value="Response_reg"/>
    <property type="match status" value="1"/>
</dbReference>
<keyword evidence="1" id="KW-0597">Phosphoprotein</keyword>
<dbReference type="Gene3D" id="3.30.450.20">
    <property type="entry name" value="PAS domain"/>
    <property type="match status" value="1"/>
</dbReference>
<dbReference type="SUPFAM" id="SSF52172">
    <property type="entry name" value="CheY-like"/>
    <property type="match status" value="1"/>
</dbReference>
<dbReference type="InterPro" id="IPR000700">
    <property type="entry name" value="PAS-assoc_C"/>
</dbReference>
<evidence type="ECO:0000259" key="3">
    <source>
        <dbReference type="PROSITE" id="PS50113"/>
    </source>
</evidence>
<dbReference type="PROSITE" id="PS50887">
    <property type="entry name" value="GGDEF"/>
    <property type="match status" value="1"/>
</dbReference>
<dbReference type="Pfam" id="PF00990">
    <property type="entry name" value="GGDEF"/>
    <property type="match status" value="2"/>
</dbReference>
<evidence type="ECO:0000259" key="4">
    <source>
        <dbReference type="PROSITE" id="PS50883"/>
    </source>
</evidence>
<keyword evidence="7" id="KW-1185">Reference proteome</keyword>
<reference evidence="6 7" key="1">
    <citation type="submission" date="2023-10" db="EMBL/GenBank/DDBJ databases">
        <title>Bacteria for the degradation of biodegradable plastic PBAT(Polybutylene adipate terephthalate).</title>
        <authorList>
            <person name="Weon H.-Y."/>
            <person name="Yeon J."/>
        </authorList>
    </citation>
    <scope>NUCLEOTIDE SEQUENCE [LARGE SCALE GENOMIC DNA]</scope>
    <source>
        <strain evidence="6 7">SBD 7-3</strain>
    </source>
</reference>
<name>A0ABZ0CY60_9BURK</name>
<dbReference type="EMBL" id="CP136336">
    <property type="protein sequence ID" value="WOB09903.1"/>
    <property type="molecule type" value="Genomic_DNA"/>
</dbReference>
<feature type="domain" description="EAL" evidence="4">
    <location>
        <begin position="467"/>
        <end position="720"/>
    </location>
</feature>
<dbReference type="SMART" id="SM00052">
    <property type="entry name" value="EAL"/>
    <property type="match status" value="1"/>
</dbReference>
<accession>A0ABZ0CY60</accession>
<dbReference type="CDD" id="cd01949">
    <property type="entry name" value="GGDEF"/>
    <property type="match status" value="1"/>
</dbReference>
<evidence type="ECO:0000313" key="7">
    <source>
        <dbReference type="Proteomes" id="UP001303946"/>
    </source>
</evidence>
<dbReference type="InterPro" id="IPR043128">
    <property type="entry name" value="Rev_trsase/Diguanyl_cyclase"/>
</dbReference>
<dbReference type="NCBIfam" id="TIGR00254">
    <property type="entry name" value="GGDEF"/>
    <property type="match status" value="2"/>
</dbReference>
<dbReference type="SUPFAM" id="SSF55073">
    <property type="entry name" value="Nucleotide cyclase"/>
    <property type="match status" value="1"/>
</dbReference>